<keyword evidence="12" id="KW-1185">Reference proteome</keyword>
<feature type="domain" description="FAD-binding PCMH-type" evidence="10">
    <location>
        <begin position="72"/>
        <end position="246"/>
    </location>
</feature>
<comment type="similarity">
    <text evidence="2">Belongs to the oxygen-dependent FAD-linked oxidoreductase family.</text>
</comment>
<gene>
    <name evidence="11" type="ORF">V6N11_062317</name>
</gene>
<dbReference type="Gene3D" id="3.30.43.10">
    <property type="entry name" value="Uridine Diphospho-n-acetylenolpyruvylglucosamine Reductase, domain 2"/>
    <property type="match status" value="1"/>
</dbReference>
<dbReference type="Gene3D" id="3.30.465.10">
    <property type="match status" value="1"/>
</dbReference>
<evidence type="ECO:0000256" key="3">
    <source>
        <dbReference type="ARBA" id="ARBA00022630"/>
    </source>
</evidence>
<keyword evidence="8" id="KW-0325">Glycoprotein</keyword>
<dbReference type="Gene3D" id="3.40.462.20">
    <property type="match status" value="1"/>
</dbReference>
<dbReference type="Proteomes" id="UP001396334">
    <property type="component" value="Unassembled WGS sequence"/>
</dbReference>
<dbReference type="InterPro" id="IPR006094">
    <property type="entry name" value="Oxid_FAD_bind_N"/>
</dbReference>
<keyword evidence="6" id="KW-0274">FAD</keyword>
<evidence type="ECO:0000313" key="11">
    <source>
        <dbReference type="EMBL" id="KAK8991299.1"/>
    </source>
</evidence>
<sequence>MEFTFPFVFAIFLVFSAASTAVAQPQQQFLRCLTAQSNDSASISQLIYSRNSGSYSSVLESSIQNLRFDTEATPKPLIIVTPTSASHIQAAVQCSKSNGLQIRTRSGGHDFEGLSYVSQAPFVLIDLVNLRSVDIDVENRVVWVQTGLTVGELYYRIYEKSKTLAFPAASCHSVGLGGYISGGGYGPFFRKYGLAVDNVIDAHVIDANGRILDRKSMGEDMFWAIRGGAGGNFGIVLDWKLKLVPVPPTVTFFAVKKTLEENAAQLIHQWQLVSPKLPKDVISVVRVAVVNQTYQVSFTGMFLGKSDELVSLMQTSFPELGLVKQLCLETTWIQGLYRGQFPNDSLEYLLNRTWAEKEVFKVKSDYVQEPIPESVFQQIWPKYFNEEEGKYANLLLVPYGGIMDEIPDTQTPFPHRAGNLYKIVYYIGRKQDQNLDFQNYTSWMKRFYDEMTPYVSKNPREVYANYRDLDLGTNNGTGKTSFAEASVWGLGYYKNNFKRLAQVKTLVDPENFFRHEQSIPSLILASKSIPNFEVEVAGLLLSIIQFLPSQGLVV</sequence>
<dbReference type="EMBL" id="JBBPBN010000052">
    <property type="protein sequence ID" value="KAK8991299.1"/>
    <property type="molecule type" value="Genomic_DNA"/>
</dbReference>
<dbReference type="InterPro" id="IPR016166">
    <property type="entry name" value="FAD-bd_PCMH"/>
</dbReference>
<dbReference type="Pfam" id="PF08031">
    <property type="entry name" value="BBE"/>
    <property type="match status" value="1"/>
</dbReference>
<reference evidence="11 12" key="1">
    <citation type="journal article" date="2024" name="G3 (Bethesda)">
        <title>Genome assembly of Hibiscus sabdariffa L. provides insights into metabolisms of medicinal natural products.</title>
        <authorList>
            <person name="Kim T."/>
        </authorList>
    </citation>
    <scope>NUCLEOTIDE SEQUENCE [LARGE SCALE GENOMIC DNA]</scope>
    <source>
        <strain evidence="11">TK-2024</strain>
        <tissue evidence="11">Old leaves</tissue>
    </source>
</reference>
<feature type="chain" id="PRO_5046812584" description="FAD-binding PCMH-type domain-containing protein" evidence="9">
    <location>
        <begin position="24"/>
        <end position="554"/>
    </location>
</feature>
<keyword evidence="5" id="KW-0547">Nucleotide-binding</keyword>
<feature type="signal peptide" evidence="9">
    <location>
        <begin position="1"/>
        <end position="23"/>
    </location>
</feature>
<accession>A0ABR2PS54</accession>
<organism evidence="11 12">
    <name type="scientific">Hibiscus sabdariffa</name>
    <name type="common">roselle</name>
    <dbReference type="NCBI Taxonomy" id="183260"/>
    <lineage>
        <taxon>Eukaryota</taxon>
        <taxon>Viridiplantae</taxon>
        <taxon>Streptophyta</taxon>
        <taxon>Embryophyta</taxon>
        <taxon>Tracheophyta</taxon>
        <taxon>Spermatophyta</taxon>
        <taxon>Magnoliopsida</taxon>
        <taxon>eudicotyledons</taxon>
        <taxon>Gunneridae</taxon>
        <taxon>Pentapetalae</taxon>
        <taxon>rosids</taxon>
        <taxon>malvids</taxon>
        <taxon>Malvales</taxon>
        <taxon>Malvaceae</taxon>
        <taxon>Malvoideae</taxon>
        <taxon>Hibiscus</taxon>
    </lineage>
</organism>
<evidence type="ECO:0000256" key="1">
    <source>
        <dbReference type="ARBA" id="ARBA00001974"/>
    </source>
</evidence>
<evidence type="ECO:0000256" key="5">
    <source>
        <dbReference type="ARBA" id="ARBA00022741"/>
    </source>
</evidence>
<keyword evidence="4 9" id="KW-0732">Signal</keyword>
<keyword evidence="3" id="KW-0285">Flavoprotein</keyword>
<dbReference type="PROSITE" id="PS51387">
    <property type="entry name" value="FAD_PCMH"/>
    <property type="match status" value="1"/>
</dbReference>
<evidence type="ECO:0000256" key="4">
    <source>
        <dbReference type="ARBA" id="ARBA00022729"/>
    </source>
</evidence>
<protein>
    <recommendedName>
        <fullName evidence="10">FAD-binding PCMH-type domain-containing protein</fullName>
    </recommendedName>
</protein>
<evidence type="ECO:0000256" key="6">
    <source>
        <dbReference type="ARBA" id="ARBA00022827"/>
    </source>
</evidence>
<evidence type="ECO:0000313" key="12">
    <source>
        <dbReference type="Proteomes" id="UP001396334"/>
    </source>
</evidence>
<comment type="cofactor">
    <cofactor evidence="1">
        <name>FAD</name>
        <dbReference type="ChEBI" id="CHEBI:57692"/>
    </cofactor>
</comment>
<evidence type="ECO:0000256" key="2">
    <source>
        <dbReference type="ARBA" id="ARBA00005466"/>
    </source>
</evidence>
<evidence type="ECO:0000256" key="8">
    <source>
        <dbReference type="ARBA" id="ARBA00023180"/>
    </source>
</evidence>
<name>A0ABR2PS54_9ROSI</name>
<evidence type="ECO:0000259" key="10">
    <source>
        <dbReference type="PROSITE" id="PS51387"/>
    </source>
</evidence>
<keyword evidence="7" id="KW-0560">Oxidoreductase</keyword>
<proteinExistence type="inferred from homology"/>
<dbReference type="InterPro" id="IPR016167">
    <property type="entry name" value="FAD-bd_PCMH_sub1"/>
</dbReference>
<dbReference type="SUPFAM" id="SSF56176">
    <property type="entry name" value="FAD-binding/transporter-associated domain-like"/>
    <property type="match status" value="1"/>
</dbReference>
<evidence type="ECO:0000256" key="7">
    <source>
        <dbReference type="ARBA" id="ARBA00023002"/>
    </source>
</evidence>
<dbReference type="InterPro" id="IPR036318">
    <property type="entry name" value="FAD-bd_PCMH-like_sf"/>
</dbReference>
<comment type="caution">
    <text evidence="11">The sequence shown here is derived from an EMBL/GenBank/DDBJ whole genome shotgun (WGS) entry which is preliminary data.</text>
</comment>
<dbReference type="InterPro" id="IPR012951">
    <property type="entry name" value="BBE"/>
</dbReference>
<dbReference type="InterPro" id="IPR016169">
    <property type="entry name" value="FAD-bd_PCMH_sub2"/>
</dbReference>
<dbReference type="Pfam" id="PF01565">
    <property type="entry name" value="FAD_binding_4"/>
    <property type="match status" value="1"/>
</dbReference>
<dbReference type="PANTHER" id="PTHR32448">
    <property type="entry name" value="OS08G0158400 PROTEIN"/>
    <property type="match status" value="1"/>
</dbReference>
<evidence type="ECO:0000256" key="9">
    <source>
        <dbReference type="SAM" id="SignalP"/>
    </source>
</evidence>